<dbReference type="Pfam" id="PF25209">
    <property type="entry name" value="Phage_capsid_4"/>
    <property type="match status" value="1"/>
</dbReference>
<proteinExistence type="predicted"/>
<dbReference type="RefSeq" id="YP_009303001.1">
    <property type="nucleotide sequence ID" value="NC_031251.1"/>
</dbReference>
<gene>
    <name evidence="1" type="primary">6</name>
    <name evidence="1" type="ORF">SEA_SOILASSASSIN_6</name>
</gene>
<accession>A0A142K8H4</accession>
<dbReference type="GeneID" id="29124461"/>
<sequence length="307" mass="33053">MPIHYPPAAPTLSGDNLTISRFLKDPTLVARRLRTLAEQRFIADVLLQGRFRTESGSVLYETGESIYADRAPEAVAPGSEYPLTTIGTGDAQMAKTVKWGRDVEITDESISRQKIDPVNRGLTKLVNNTVKTIDSVSLSAIASAVTQSTAASASWATGTPNIFRDIARAKANIRALNEGFEPDTVVVDDLTFANIISDPAFSLLLPRESRDTPVFTGNFPVIDGMRILPTPNLPVPGVALVADTTQLGGMADENLGGPGYVSAEGVGIQVKTIRNDDEDKWRLRARRVTVPIVLEPKAAWKITGVSA</sequence>
<reference evidence="2" key="1">
    <citation type="submission" date="2016-03" db="EMBL/GenBank/DDBJ databases">
        <authorList>
            <person name="Ploux O."/>
        </authorList>
    </citation>
    <scope>NUCLEOTIDE SEQUENCE [LARGE SCALE GENOMIC DNA]</scope>
</reference>
<dbReference type="KEGG" id="vg:29124461"/>
<dbReference type="InterPro" id="IPR053738">
    <property type="entry name" value="Lambda_capsid_assembly"/>
</dbReference>
<dbReference type="OrthoDB" id="9473at10239"/>
<dbReference type="Proteomes" id="UP000207764">
    <property type="component" value="Segment"/>
</dbReference>
<name>A0A142K8H4_9CAUD</name>
<protein>
    <submittedName>
        <fullName evidence="1">Major capsid protein</fullName>
    </submittedName>
</protein>
<dbReference type="EMBL" id="KU963246">
    <property type="protein sequence ID" value="AMS02407.1"/>
    <property type="molecule type" value="Genomic_DNA"/>
</dbReference>
<organism evidence="1 2">
    <name type="scientific">Gordonia phage SoilAssassin</name>
    <dbReference type="NCBI Taxonomy" id="1821562"/>
    <lineage>
        <taxon>Viruses</taxon>
        <taxon>Duplodnaviria</taxon>
        <taxon>Heunggongvirae</taxon>
        <taxon>Uroviricota</taxon>
        <taxon>Caudoviricetes</taxon>
        <taxon>Attisvirus</taxon>
        <taxon>Attisvirus attis</taxon>
    </lineage>
</organism>
<evidence type="ECO:0000313" key="1">
    <source>
        <dbReference type="EMBL" id="AMS02407.1"/>
    </source>
</evidence>
<evidence type="ECO:0000313" key="2">
    <source>
        <dbReference type="Proteomes" id="UP000207764"/>
    </source>
</evidence>
<dbReference type="Gene3D" id="3.90.1690.10">
    <property type="entry name" value="phage-related protein like domain"/>
    <property type="match status" value="1"/>
</dbReference>